<dbReference type="SMART" id="SM00257">
    <property type="entry name" value="LysM"/>
    <property type="match status" value="1"/>
</dbReference>
<dbReference type="Gene3D" id="3.10.350.10">
    <property type="entry name" value="LysM domain"/>
    <property type="match status" value="1"/>
</dbReference>
<name>A0ABP7DXJ2_9GAMM</name>
<gene>
    <name evidence="3" type="ORF">GCM10022421_17470</name>
</gene>
<keyword evidence="1" id="KW-0732">Signal</keyword>
<dbReference type="SUPFAM" id="SSF54106">
    <property type="entry name" value="LysM domain"/>
    <property type="match status" value="1"/>
</dbReference>
<evidence type="ECO:0000313" key="3">
    <source>
        <dbReference type="EMBL" id="GAA3710635.1"/>
    </source>
</evidence>
<organism evidence="3 4">
    <name type="scientific">Oceanisphaera sediminis</name>
    <dbReference type="NCBI Taxonomy" id="981381"/>
    <lineage>
        <taxon>Bacteria</taxon>
        <taxon>Pseudomonadati</taxon>
        <taxon>Pseudomonadota</taxon>
        <taxon>Gammaproteobacteria</taxon>
        <taxon>Aeromonadales</taxon>
        <taxon>Aeromonadaceae</taxon>
        <taxon>Oceanisphaera</taxon>
    </lineage>
</organism>
<keyword evidence="4" id="KW-1185">Reference proteome</keyword>
<evidence type="ECO:0000256" key="1">
    <source>
        <dbReference type="SAM" id="SignalP"/>
    </source>
</evidence>
<dbReference type="Pfam" id="PF01476">
    <property type="entry name" value="LysM"/>
    <property type="match status" value="1"/>
</dbReference>
<dbReference type="RefSeq" id="WP_344964289.1">
    <property type="nucleotide sequence ID" value="NZ_BAABDS010000027.1"/>
</dbReference>
<feature type="domain" description="LysM" evidence="2">
    <location>
        <begin position="39"/>
        <end position="87"/>
    </location>
</feature>
<feature type="chain" id="PRO_5046570848" evidence="1">
    <location>
        <begin position="22"/>
        <end position="372"/>
    </location>
</feature>
<dbReference type="PANTHER" id="PTHR34700">
    <property type="entry name" value="POTASSIUM BINDING PROTEIN KBP"/>
    <property type="match status" value="1"/>
</dbReference>
<dbReference type="EMBL" id="BAABDS010000027">
    <property type="protein sequence ID" value="GAA3710635.1"/>
    <property type="molecule type" value="Genomic_DNA"/>
</dbReference>
<accession>A0ABP7DXJ2</accession>
<dbReference type="Proteomes" id="UP001501479">
    <property type="component" value="Unassembled WGS sequence"/>
</dbReference>
<dbReference type="InterPro" id="IPR018392">
    <property type="entry name" value="LysM"/>
</dbReference>
<protein>
    <submittedName>
        <fullName evidence="3">LysM peptidoglycan-binding domain-containing protein</fullName>
    </submittedName>
</protein>
<reference evidence="4" key="1">
    <citation type="journal article" date="2019" name="Int. J. Syst. Evol. Microbiol.">
        <title>The Global Catalogue of Microorganisms (GCM) 10K type strain sequencing project: providing services to taxonomists for standard genome sequencing and annotation.</title>
        <authorList>
            <consortium name="The Broad Institute Genomics Platform"/>
            <consortium name="The Broad Institute Genome Sequencing Center for Infectious Disease"/>
            <person name="Wu L."/>
            <person name="Ma J."/>
        </authorList>
    </citation>
    <scope>NUCLEOTIDE SEQUENCE [LARGE SCALE GENOMIC DNA]</scope>
    <source>
        <strain evidence="4">JCM 17329</strain>
    </source>
</reference>
<comment type="caution">
    <text evidence="3">The sequence shown here is derived from an EMBL/GenBank/DDBJ whole genome shotgun (WGS) entry which is preliminary data.</text>
</comment>
<dbReference type="PANTHER" id="PTHR34700:SF4">
    <property type="entry name" value="PHAGE-LIKE ELEMENT PBSX PROTEIN XKDP"/>
    <property type="match status" value="1"/>
</dbReference>
<dbReference type="InterPro" id="IPR036779">
    <property type="entry name" value="LysM_dom_sf"/>
</dbReference>
<dbReference type="CDD" id="cd00118">
    <property type="entry name" value="LysM"/>
    <property type="match status" value="1"/>
</dbReference>
<dbReference type="InterPro" id="IPR052196">
    <property type="entry name" value="Bact_Kbp"/>
</dbReference>
<feature type="signal peptide" evidence="1">
    <location>
        <begin position="1"/>
        <end position="21"/>
    </location>
</feature>
<proteinExistence type="predicted"/>
<evidence type="ECO:0000313" key="4">
    <source>
        <dbReference type="Proteomes" id="UP001501479"/>
    </source>
</evidence>
<sequence length="372" mass="40886">MKRRGRFLLGLLAGCCFNLQANSLEPNNHGLELNESYPERYTVRKGDTLWDISAHFLKSPWLWPTLWQANRQIANPHLIYPGDVLRLIWVDGQPRLVKEESDKVVRLSPRVRTDSAVATIPLASMLNFVDSHSVMSPAVFEQASYILGDQQGREAMVKDSSVYVRGQLTPGTVYGVYRPGEMLTDRFSHAELGQKAALVGTLLAGKQRGHQVTEARVSSMKQEMRQGDKVLPLTMAGGIAAFHYPRPGPALDQGYVLAMGTEGSVTGRHGVVFINKGHADGIRAGDLYAVMKPGPGVYDVTPGSFGRLRYADSAGAYLRTSGRPEQLPEEAIARIMVFKVNSQTSAALVLDNSELVQTHYPLGHVRDVEFGS</sequence>
<dbReference type="PROSITE" id="PS51782">
    <property type="entry name" value="LYSM"/>
    <property type="match status" value="1"/>
</dbReference>
<evidence type="ECO:0000259" key="2">
    <source>
        <dbReference type="PROSITE" id="PS51782"/>
    </source>
</evidence>